<evidence type="ECO:0000313" key="2">
    <source>
        <dbReference type="EMBL" id="QHU23574.1"/>
    </source>
</evidence>
<protein>
    <submittedName>
        <fullName evidence="2">Uncharacterized protein</fullName>
    </submittedName>
</protein>
<feature type="transmembrane region" description="Helical" evidence="1">
    <location>
        <begin position="225"/>
        <end position="245"/>
    </location>
</feature>
<feature type="transmembrane region" description="Helical" evidence="1">
    <location>
        <begin position="156"/>
        <end position="175"/>
    </location>
</feature>
<organism evidence="2">
    <name type="scientific">viral metagenome</name>
    <dbReference type="NCBI Taxonomy" id="1070528"/>
    <lineage>
        <taxon>unclassified sequences</taxon>
        <taxon>metagenomes</taxon>
        <taxon>organismal metagenomes</taxon>
    </lineage>
</organism>
<reference evidence="2" key="1">
    <citation type="journal article" date="2020" name="Nature">
        <title>Giant virus diversity and host interactions through global metagenomics.</title>
        <authorList>
            <person name="Schulz F."/>
            <person name="Roux S."/>
            <person name="Paez-Espino D."/>
            <person name="Jungbluth S."/>
            <person name="Walsh D.A."/>
            <person name="Denef V.J."/>
            <person name="McMahon K.D."/>
            <person name="Konstantinidis K.T."/>
            <person name="Eloe-Fadrosh E.A."/>
            <person name="Kyrpides N.C."/>
            <person name="Woyke T."/>
        </authorList>
    </citation>
    <scope>NUCLEOTIDE SEQUENCE</scope>
    <source>
        <strain evidence="2">GVMAG-S-ERX555907-94</strain>
    </source>
</reference>
<feature type="transmembrane region" description="Helical" evidence="1">
    <location>
        <begin position="196"/>
        <end position="219"/>
    </location>
</feature>
<feature type="transmembrane region" description="Helical" evidence="1">
    <location>
        <begin position="103"/>
        <end position="124"/>
    </location>
</feature>
<dbReference type="EMBL" id="MN741034">
    <property type="protein sequence ID" value="QHU23574.1"/>
    <property type="molecule type" value="Genomic_DNA"/>
</dbReference>
<accession>A0A6C0L4D3</accession>
<proteinExistence type="predicted"/>
<sequence length="273" mass="30652">MAGNHGDGEERNLYGKLIVAAPIIQYFLIFFIMYALSTILSETFGPMGNTFFCADLSDNKYFTGNTIMTIYLIACYTTIIGMREWISNTQIIGSRGDQRIEGFSDFVPYLVITIATFTYAGAYIRQKFSNKPQGGGSGLDWIDSKIKGTNYGVTSLYIGILLILVNFFSNVYMYLKNKKDMRRNKIARAIYYAQMTNMVIGAISLVFVLGFGCEFYMRSDGVDKFISVSKLIIVAFLIVFGVRLINKLTNTGHGPENWFGHSITEENVEASTM</sequence>
<keyword evidence="1" id="KW-0812">Transmembrane</keyword>
<evidence type="ECO:0000256" key="1">
    <source>
        <dbReference type="SAM" id="Phobius"/>
    </source>
</evidence>
<feature type="transmembrane region" description="Helical" evidence="1">
    <location>
        <begin position="17"/>
        <end position="41"/>
    </location>
</feature>
<keyword evidence="1" id="KW-1133">Transmembrane helix</keyword>
<feature type="transmembrane region" description="Helical" evidence="1">
    <location>
        <begin position="61"/>
        <end position="82"/>
    </location>
</feature>
<name>A0A6C0L4D3_9ZZZZ</name>
<keyword evidence="1" id="KW-0472">Membrane</keyword>
<dbReference type="AlphaFoldDB" id="A0A6C0L4D3"/>